<keyword evidence="2" id="KW-1185">Reference proteome</keyword>
<proteinExistence type="predicted"/>
<dbReference type="OrthoDB" id="2441739at2759"/>
<dbReference type="AlphaFoldDB" id="A0A9N8WAN1"/>
<name>A0A9N8WAN1_9GLOM</name>
<dbReference type="EMBL" id="CAJVPZ010000854">
    <property type="protein sequence ID" value="CAG8477905.1"/>
    <property type="molecule type" value="Genomic_DNA"/>
</dbReference>
<organism evidence="1 2">
    <name type="scientific">Racocetra fulgida</name>
    <dbReference type="NCBI Taxonomy" id="60492"/>
    <lineage>
        <taxon>Eukaryota</taxon>
        <taxon>Fungi</taxon>
        <taxon>Fungi incertae sedis</taxon>
        <taxon>Mucoromycota</taxon>
        <taxon>Glomeromycotina</taxon>
        <taxon>Glomeromycetes</taxon>
        <taxon>Diversisporales</taxon>
        <taxon>Gigasporaceae</taxon>
        <taxon>Racocetra</taxon>
    </lineage>
</organism>
<sequence length="280" mass="32965">MGLNELSKYREQVLKYSLLDPFWCHIVDFGKEESVWKKIYAKSLLDRLKTKCFQLDINQIDDIITTVDQAYSDYNLSNEPPSIEIKSLLDFKQKSLAESILIRWQLNIRPEHPTQCSYERKKLYHRPPFNDWPKNLEEAVTLFEKPEDDNLDVNDSVQETVVIINSNDNDPIYISNNKDKLKSLDTTKEQGVTLFRVYSRKVDTAVTYSPETDIKLYLLICEAKHPYISQRGDYNKLCRMLNDAANSFILYWVKKCKMVTNELKKLFSEMRWIGLFSSDM</sequence>
<evidence type="ECO:0000313" key="1">
    <source>
        <dbReference type="EMBL" id="CAG8477905.1"/>
    </source>
</evidence>
<protein>
    <submittedName>
        <fullName evidence="1">9337_t:CDS:1</fullName>
    </submittedName>
</protein>
<reference evidence="1" key="1">
    <citation type="submission" date="2021-06" db="EMBL/GenBank/DDBJ databases">
        <authorList>
            <person name="Kallberg Y."/>
            <person name="Tangrot J."/>
            <person name="Rosling A."/>
        </authorList>
    </citation>
    <scope>NUCLEOTIDE SEQUENCE</scope>
    <source>
        <strain evidence="1">IN212</strain>
    </source>
</reference>
<accession>A0A9N8WAN1</accession>
<dbReference type="Proteomes" id="UP000789396">
    <property type="component" value="Unassembled WGS sequence"/>
</dbReference>
<evidence type="ECO:0000313" key="2">
    <source>
        <dbReference type="Proteomes" id="UP000789396"/>
    </source>
</evidence>
<comment type="caution">
    <text evidence="1">The sequence shown here is derived from an EMBL/GenBank/DDBJ whole genome shotgun (WGS) entry which is preliminary data.</text>
</comment>
<gene>
    <name evidence="1" type="ORF">RFULGI_LOCUS1409</name>
</gene>